<feature type="transmembrane region" description="Helical" evidence="1">
    <location>
        <begin position="67"/>
        <end position="87"/>
    </location>
</feature>
<protein>
    <recommendedName>
        <fullName evidence="4">Major facilitator superfamily (MFS) profile domain-containing protein</fullName>
    </recommendedName>
</protein>
<evidence type="ECO:0000256" key="1">
    <source>
        <dbReference type="SAM" id="Phobius"/>
    </source>
</evidence>
<name>A0AAD3E0W5_9CHLO</name>
<organism evidence="2 3">
    <name type="scientific">Astrephomene gubernaculifera</name>
    <dbReference type="NCBI Taxonomy" id="47775"/>
    <lineage>
        <taxon>Eukaryota</taxon>
        <taxon>Viridiplantae</taxon>
        <taxon>Chlorophyta</taxon>
        <taxon>core chlorophytes</taxon>
        <taxon>Chlorophyceae</taxon>
        <taxon>CS clade</taxon>
        <taxon>Chlamydomonadales</taxon>
        <taxon>Astrephomenaceae</taxon>
        <taxon>Astrephomene</taxon>
    </lineage>
</organism>
<accession>A0AAD3E0W5</accession>
<dbReference type="EMBL" id="BMAR01000052">
    <property type="protein sequence ID" value="GFR51625.1"/>
    <property type="molecule type" value="Genomic_DNA"/>
</dbReference>
<feature type="transmembrane region" description="Helical" evidence="1">
    <location>
        <begin position="99"/>
        <end position="119"/>
    </location>
</feature>
<dbReference type="PANTHER" id="PTHR23518:SF2">
    <property type="entry name" value="MAJOR FACILITATOR SUPERFAMILY TRANSPORTER"/>
    <property type="match status" value="1"/>
</dbReference>
<gene>
    <name evidence="2" type="ORF">Agub_g14052</name>
</gene>
<dbReference type="Proteomes" id="UP001054857">
    <property type="component" value="Unassembled WGS sequence"/>
</dbReference>
<feature type="transmembrane region" description="Helical" evidence="1">
    <location>
        <begin position="34"/>
        <end position="55"/>
    </location>
</feature>
<dbReference type="PANTHER" id="PTHR23518">
    <property type="entry name" value="C-METHYLTRANSFERASE"/>
    <property type="match status" value="1"/>
</dbReference>
<keyword evidence="1" id="KW-0472">Membrane</keyword>
<sequence>GGWVAPDWAAGGEPVVRLSAVEKAVAILKAFKPAYWQALLVVAVLYFARFDASFLSLRAKAVMPKTLLPMLTLINTLIQMLLTAPLARLSGASVTNRNRLLLVGFAFMVVANACFGLPATASPAGMFAGAACIGLHMALTHAITISMISSYMPTGVIPGVGKLSGTAVSFTDLLLGFVLAASNALAGVLADKSRAAGLGNVGCFAGGAAACLLSGALLLVFSRWGDLARPELIVQRGGRRGGSKAA</sequence>
<evidence type="ECO:0000313" key="2">
    <source>
        <dbReference type="EMBL" id="GFR51625.1"/>
    </source>
</evidence>
<reference evidence="2 3" key="1">
    <citation type="journal article" date="2021" name="Sci. Rep.">
        <title>Genome sequencing of the multicellular alga Astrephomene provides insights into convergent evolution of germ-soma differentiation.</title>
        <authorList>
            <person name="Yamashita S."/>
            <person name="Yamamoto K."/>
            <person name="Matsuzaki R."/>
            <person name="Suzuki S."/>
            <person name="Yamaguchi H."/>
            <person name="Hirooka S."/>
            <person name="Minakuchi Y."/>
            <person name="Miyagishima S."/>
            <person name="Kawachi M."/>
            <person name="Toyoda A."/>
            <person name="Nozaki H."/>
        </authorList>
    </citation>
    <scope>NUCLEOTIDE SEQUENCE [LARGE SCALE GENOMIC DNA]</scope>
    <source>
        <strain evidence="2 3">NIES-4017</strain>
    </source>
</reference>
<feature type="transmembrane region" description="Helical" evidence="1">
    <location>
        <begin position="201"/>
        <end position="221"/>
    </location>
</feature>
<keyword evidence="1" id="KW-1133">Transmembrane helix</keyword>
<feature type="transmembrane region" description="Helical" evidence="1">
    <location>
        <begin position="126"/>
        <end position="148"/>
    </location>
</feature>
<keyword evidence="1" id="KW-0812">Transmembrane</keyword>
<evidence type="ECO:0008006" key="4">
    <source>
        <dbReference type="Google" id="ProtNLM"/>
    </source>
</evidence>
<dbReference type="AlphaFoldDB" id="A0AAD3E0W5"/>
<evidence type="ECO:0000313" key="3">
    <source>
        <dbReference type="Proteomes" id="UP001054857"/>
    </source>
</evidence>
<dbReference type="SUPFAM" id="SSF103473">
    <property type="entry name" value="MFS general substrate transporter"/>
    <property type="match status" value="1"/>
</dbReference>
<keyword evidence="3" id="KW-1185">Reference proteome</keyword>
<feature type="transmembrane region" description="Helical" evidence="1">
    <location>
        <begin position="168"/>
        <end position="189"/>
    </location>
</feature>
<comment type="caution">
    <text evidence="2">The sequence shown here is derived from an EMBL/GenBank/DDBJ whole genome shotgun (WGS) entry which is preliminary data.</text>
</comment>
<proteinExistence type="predicted"/>
<feature type="non-terminal residue" evidence="2">
    <location>
        <position position="246"/>
    </location>
</feature>
<dbReference type="InterPro" id="IPR036259">
    <property type="entry name" value="MFS_trans_sf"/>
</dbReference>